<feature type="transmembrane region" description="Helical" evidence="1">
    <location>
        <begin position="35"/>
        <end position="56"/>
    </location>
</feature>
<keyword evidence="1" id="KW-0812">Transmembrane</keyword>
<proteinExistence type="predicted"/>
<feature type="transmembrane region" description="Helical" evidence="1">
    <location>
        <begin position="181"/>
        <end position="203"/>
    </location>
</feature>
<comment type="caution">
    <text evidence="3">The sequence shown here is derived from an EMBL/GenBank/DDBJ whole genome shotgun (WGS) entry which is preliminary data.</text>
</comment>
<feature type="transmembrane region" description="Helical" evidence="1">
    <location>
        <begin position="95"/>
        <end position="115"/>
    </location>
</feature>
<gene>
    <name evidence="3" type="ORF">AK33_10525</name>
</gene>
<dbReference type="GO" id="GO:0017004">
    <property type="term" value="P:cytochrome complex assembly"/>
    <property type="evidence" value="ECO:0007669"/>
    <property type="project" value="InterPro"/>
</dbReference>
<feature type="transmembrane region" description="Helical" evidence="1">
    <location>
        <begin position="127"/>
        <end position="151"/>
    </location>
</feature>
<feature type="domain" description="Cytochrome c assembly protein" evidence="2">
    <location>
        <begin position="44"/>
        <end position="262"/>
    </location>
</feature>
<dbReference type="EMBL" id="JANJ01000008">
    <property type="protein sequence ID" value="EXI61379.1"/>
    <property type="molecule type" value="Genomic_DNA"/>
</dbReference>
<dbReference type="OrthoDB" id="9780793at2"/>
<dbReference type="GO" id="GO:0005886">
    <property type="term" value="C:plasma membrane"/>
    <property type="evidence" value="ECO:0007669"/>
    <property type="project" value="TreeGrafter"/>
</dbReference>
<feature type="transmembrane region" description="Helical" evidence="1">
    <location>
        <begin position="68"/>
        <end position="89"/>
    </location>
</feature>
<dbReference type="PANTHER" id="PTHR38034:SF1">
    <property type="entry name" value="INNER MEMBRANE PROTEIN YPJD"/>
    <property type="match status" value="1"/>
</dbReference>
<organism evidence="3 4">
    <name type="scientific">Mannheimia granulomatis</name>
    <dbReference type="NCBI Taxonomy" id="85402"/>
    <lineage>
        <taxon>Bacteria</taxon>
        <taxon>Pseudomonadati</taxon>
        <taxon>Pseudomonadota</taxon>
        <taxon>Gammaproteobacteria</taxon>
        <taxon>Pasteurellales</taxon>
        <taxon>Pasteurellaceae</taxon>
        <taxon>Mannheimia</taxon>
    </lineage>
</organism>
<dbReference type="RefSeq" id="WP_042804249.1">
    <property type="nucleotide sequence ID" value="NZ_AVSP01000011.1"/>
</dbReference>
<feature type="transmembrane region" description="Helical" evidence="1">
    <location>
        <begin position="215"/>
        <end position="231"/>
    </location>
</feature>
<name>A0A011P4F0_9PAST</name>
<dbReference type="GO" id="GO:0020037">
    <property type="term" value="F:heme binding"/>
    <property type="evidence" value="ECO:0007669"/>
    <property type="project" value="InterPro"/>
</dbReference>
<accession>A0A011P4F0</accession>
<evidence type="ECO:0000259" key="2">
    <source>
        <dbReference type="Pfam" id="PF01578"/>
    </source>
</evidence>
<dbReference type="PATRIC" id="fig|1450449.3.peg.2096"/>
<protein>
    <submittedName>
        <fullName evidence="3">ABC transporter permease</fullName>
    </submittedName>
</protein>
<dbReference type="Proteomes" id="UP000054123">
    <property type="component" value="Unassembled WGS sequence"/>
</dbReference>
<evidence type="ECO:0000256" key="1">
    <source>
        <dbReference type="SAM" id="Phobius"/>
    </source>
</evidence>
<dbReference type="STRING" id="1122190.GCA_000621105_01894"/>
<dbReference type="InterPro" id="IPR002541">
    <property type="entry name" value="Cyt_c_assembly"/>
</dbReference>
<evidence type="ECO:0000313" key="3">
    <source>
        <dbReference type="EMBL" id="EXI61379.1"/>
    </source>
</evidence>
<keyword evidence="4" id="KW-1185">Reference proteome</keyword>
<dbReference type="PANTHER" id="PTHR38034">
    <property type="entry name" value="INNER MEMBRANE PROTEIN YPJD"/>
    <property type="match status" value="1"/>
</dbReference>
<dbReference type="AlphaFoldDB" id="A0A011P4F0"/>
<keyword evidence="1" id="KW-0472">Membrane</keyword>
<dbReference type="Pfam" id="PF01578">
    <property type="entry name" value="Cytochrom_C_asm"/>
    <property type="match status" value="1"/>
</dbReference>
<dbReference type="InterPro" id="IPR052372">
    <property type="entry name" value="YpjD/HemX"/>
</dbReference>
<keyword evidence="1" id="KW-1133">Transmembrane helix</keyword>
<feature type="transmembrane region" description="Helical" evidence="1">
    <location>
        <begin position="243"/>
        <end position="264"/>
    </location>
</feature>
<reference evidence="3 4" key="1">
    <citation type="journal article" date="2014" name="Genome Announc.">
        <title>Genome Sequence of a Presumptive Mannheimia haemolytica Strain with an A1/A6-Cross-Reactive Serotype from a White-Tailed Deer (Odocoileus virginianus).</title>
        <authorList>
            <person name="Lawrence P.K."/>
            <person name="Bey R.F."/>
            <person name="Wiener B."/>
            <person name="Kittichotirat W."/>
            <person name="Bumgarner R.E."/>
        </authorList>
    </citation>
    <scope>NUCLEOTIDE SEQUENCE [LARGE SCALE GENOMIC DNA]</scope>
    <source>
        <strain evidence="3 4">PKL10</strain>
    </source>
</reference>
<sequence length="265" mass="29868">MLLPALAIVAYALTLLWVTPTLVNLENATTVNKKPNITLVFGLGMLAIILHSAVLYGDLILISGQNFTVTNVLSLMSFIMAICVTFALIKWKTAWFPLIIVYAFAICSVSVASFVKGSFIRHLQENAGLLFHLGIALFSYALFFLALIYAFQLKWLDRQLKSKKMFFCPILPPLMSVERHFFTLTLAAQAMLTLTLISGMIYLHNFFAPEHIHKAIFSGLAWLVYCVQLLGQWKLRWRGKRVLIYSISGMILLSIGYFGSRIIVH</sequence>
<evidence type="ECO:0000313" key="4">
    <source>
        <dbReference type="Proteomes" id="UP000054123"/>
    </source>
</evidence>